<protein>
    <recommendedName>
        <fullName evidence="7">C2HC/C3H-type domain-containing protein</fullName>
    </recommendedName>
</protein>
<feature type="non-terminal residue" evidence="8">
    <location>
        <position position="64"/>
    </location>
</feature>
<dbReference type="OrthoDB" id="10255185at2759"/>
<keyword evidence="4" id="KW-0862">Zinc</keyword>
<dbReference type="GO" id="GO:0008270">
    <property type="term" value="F:zinc ion binding"/>
    <property type="evidence" value="ECO:0007669"/>
    <property type="project" value="UniProtKB-KW"/>
</dbReference>
<dbReference type="PANTHER" id="PTHR14649:SF1">
    <property type="entry name" value="ZINC FINGER C2HC DOMAIN-CONTAINING PROTEIN 1C"/>
    <property type="match status" value="1"/>
</dbReference>
<sequence>MLHAAQQAELEIYRGKKQAIAAASPSVNSDYVQCPHCSRRFEPNVAQSHIPKCKTLRSRPTPPK</sequence>
<dbReference type="Proteomes" id="UP000287033">
    <property type="component" value="Unassembled WGS sequence"/>
</dbReference>
<dbReference type="InterPro" id="IPR049899">
    <property type="entry name" value="Znf_C2HC_C3H"/>
</dbReference>
<keyword evidence="9" id="KW-1185">Reference proteome</keyword>
<name>A0A401TIN9_CHIPU</name>
<evidence type="ECO:0000256" key="6">
    <source>
        <dbReference type="PROSITE-ProRule" id="PRU01371"/>
    </source>
</evidence>
<dbReference type="Gene3D" id="3.30.160.60">
    <property type="entry name" value="Classic Zinc Finger"/>
    <property type="match status" value="1"/>
</dbReference>
<comment type="caution">
    <text evidence="8">The sequence shown here is derived from an EMBL/GenBank/DDBJ whole genome shotgun (WGS) entry which is preliminary data.</text>
</comment>
<dbReference type="AlphaFoldDB" id="A0A401TIN9"/>
<gene>
    <name evidence="8" type="ORF">chiPu_0026559</name>
</gene>
<reference evidence="8 9" key="1">
    <citation type="journal article" date="2018" name="Nat. Ecol. Evol.">
        <title>Shark genomes provide insights into elasmobranch evolution and the origin of vertebrates.</title>
        <authorList>
            <person name="Hara Y"/>
            <person name="Yamaguchi K"/>
            <person name="Onimaru K"/>
            <person name="Kadota M"/>
            <person name="Koyanagi M"/>
            <person name="Keeley SD"/>
            <person name="Tatsumi K"/>
            <person name="Tanaka K"/>
            <person name="Motone F"/>
            <person name="Kageyama Y"/>
            <person name="Nozu R"/>
            <person name="Adachi N"/>
            <person name="Nishimura O"/>
            <person name="Nakagawa R"/>
            <person name="Tanegashima C"/>
            <person name="Kiyatake I"/>
            <person name="Matsumoto R"/>
            <person name="Murakumo K"/>
            <person name="Nishida K"/>
            <person name="Terakita A"/>
            <person name="Kuratani S"/>
            <person name="Sato K"/>
            <person name="Hyodo S Kuraku.S."/>
        </authorList>
    </citation>
    <scope>NUCLEOTIDE SEQUENCE [LARGE SCALE GENOMIC DNA]</scope>
</reference>
<evidence type="ECO:0000256" key="2">
    <source>
        <dbReference type="ARBA" id="ARBA00022723"/>
    </source>
</evidence>
<evidence type="ECO:0000256" key="4">
    <source>
        <dbReference type="ARBA" id="ARBA00022833"/>
    </source>
</evidence>
<accession>A0A401TIN9</accession>
<dbReference type="InterPro" id="IPR026104">
    <property type="entry name" value="ZNF_C2HC_dom_1C"/>
</dbReference>
<feature type="domain" description="C2HC/C3H-type" evidence="7">
    <location>
        <begin position="30"/>
        <end position="59"/>
    </location>
</feature>
<evidence type="ECO:0000259" key="7">
    <source>
        <dbReference type="PROSITE" id="PS52027"/>
    </source>
</evidence>
<dbReference type="Pfam" id="PF13913">
    <property type="entry name" value="zf-C2HC_2"/>
    <property type="match status" value="1"/>
</dbReference>
<comment type="similarity">
    <text evidence="1">Belongs to the ZC2HC1 family.</text>
</comment>
<keyword evidence="2" id="KW-0479">Metal-binding</keyword>
<dbReference type="PROSITE" id="PS52027">
    <property type="entry name" value="ZF_C2HC_C3H"/>
    <property type="match status" value="1"/>
</dbReference>
<evidence type="ECO:0000256" key="5">
    <source>
        <dbReference type="ARBA" id="ARBA00023054"/>
    </source>
</evidence>
<proteinExistence type="inferred from homology"/>
<keyword evidence="5" id="KW-0175">Coiled coil</keyword>
<keyword evidence="3 6" id="KW-0863">Zinc-finger</keyword>
<organism evidence="8 9">
    <name type="scientific">Chiloscyllium punctatum</name>
    <name type="common">Brownbanded bambooshark</name>
    <name type="synonym">Hemiscyllium punctatum</name>
    <dbReference type="NCBI Taxonomy" id="137246"/>
    <lineage>
        <taxon>Eukaryota</taxon>
        <taxon>Metazoa</taxon>
        <taxon>Chordata</taxon>
        <taxon>Craniata</taxon>
        <taxon>Vertebrata</taxon>
        <taxon>Chondrichthyes</taxon>
        <taxon>Elasmobranchii</taxon>
        <taxon>Galeomorphii</taxon>
        <taxon>Galeoidea</taxon>
        <taxon>Orectolobiformes</taxon>
        <taxon>Hemiscylliidae</taxon>
        <taxon>Chiloscyllium</taxon>
    </lineage>
</organism>
<evidence type="ECO:0000256" key="1">
    <source>
        <dbReference type="ARBA" id="ARBA00010843"/>
    </source>
</evidence>
<evidence type="ECO:0000313" key="9">
    <source>
        <dbReference type="Proteomes" id="UP000287033"/>
    </source>
</evidence>
<dbReference type="PANTHER" id="PTHR14649">
    <property type="entry name" value="ZINC FINGER C2HC DOMAIN-CONTAINING PROTEIN 1C"/>
    <property type="match status" value="1"/>
</dbReference>
<evidence type="ECO:0000256" key="3">
    <source>
        <dbReference type="ARBA" id="ARBA00022771"/>
    </source>
</evidence>
<evidence type="ECO:0000313" key="8">
    <source>
        <dbReference type="EMBL" id="GCC42512.1"/>
    </source>
</evidence>
<dbReference type="EMBL" id="BEZZ01082547">
    <property type="protein sequence ID" value="GCC42512.1"/>
    <property type="molecule type" value="Genomic_DNA"/>
</dbReference>